<name>A0A502DLQ5_9BURK</name>
<dbReference type="Proteomes" id="UP000319212">
    <property type="component" value="Unassembled WGS sequence"/>
</dbReference>
<dbReference type="AlphaFoldDB" id="A0A502DLQ5"/>
<organism evidence="11 12">
    <name type="scientific">Variovorax guangxiensis</name>
    <dbReference type="NCBI Taxonomy" id="1775474"/>
    <lineage>
        <taxon>Bacteria</taxon>
        <taxon>Pseudomonadati</taxon>
        <taxon>Pseudomonadota</taxon>
        <taxon>Betaproteobacteria</taxon>
        <taxon>Burkholderiales</taxon>
        <taxon>Comamonadaceae</taxon>
        <taxon>Variovorax</taxon>
    </lineage>
</organism>
<dbReference type="Pfam" id="PF04290">
    <property type="entry name" value="DctQ"/>
    <property type="match status" value="1"/>
</dbReference>
<dbReference type="GO" id="GO:0015740">
    <property type="term" value="P:C4-dicarboxylate transport"/>
    <property type="evidence" value="ECO:0007669"/>
    <property type="project" value="TreeGrafter"/>
</dbReference>
<dbReference type="RefSeq" id="WP_140844430.1">
    <property type="nucleotide sequence ID" value="NZ_RCZI01000004.1"/>
</dbReference>
<proteinExistence type="inferred from homology"/>
<dbReference type="OrthoDB" id="26202at2"/>
<dbReference type="InterPro" id="IPR055348">
    <property type="entry name" value="DctQ"/>
</dbReference>
<dbReference type="PANTHER" id="PTHR35011:SF10">
    <property type="entry name" value="TRAP TRANSPORTER SMALL PERMEASE PROTEIN"/>
    <property type="match status" value="1"/>
</dbReference>
<sequence length="168" mass="18543">MRKSLDFLYNSAAALAALFMVGLLVMILLSIVSRQLHFNVPGIDAYAGYLMAGAGFLALAHTLKRGEHIRVTLILQHLGPTAKRWLERWAMGAAAVLSMLFAYFSVRLVWNSHAFNDISTGNDATALWIPQLAMAIGTVVLAIAAIDEFILEWRGRVAVQHTEALRHE</sequence>
<keyword evidence="2 9" id="KW-0813">Transport</keyword>
<gene>
    <name evidence="11" type="ORF">EAH82_14745</name>
</gene>
<evidence type="ECO:0000313" key="12">
    <source>
        <dbReference type="Proteomes" id="UP000319212"/>
    </source>
</evidence>
<keyword evidence="6 9" id="KW-1133">Transmembrane helix</keyword>
<evidence type="ECO:0000313" key="11">
    <source>
        <dbReference type="EMBL" id="TPG25692.1"/>
    </source>
</evidence>
<feature type="transmembrane region" description="Helical" evidence="9">
    <location>
        <begin position="126"/>
        <end position="146"/>
    </location>
</feature>
<keyword evidence="7 9" id="KW-0472">Membrane</keyword>
<protein>
    <recommendedName>
        <fullName evidence="9">TRAP transporter small permease protein</fullName>
    </recommendedName>
</protein>
<evidence type="ECO:0000256" key="4">
    <source>
        <dbReference type="ARBA" id="ARBA00022519"/>
    </source>
</evidence>
<comment type="function">
    <text evidence="9">Part of the tripartite ATP-independent periplasmic (TRAP) transport system.</text>
</comment>
<evidence type="ECO:0000256" key="9">
    <source>
        <dbReference type="RuleBase" id="RU369079"/>
    </source>
</evidence>
<feature type="domain" description="Tripartite ATP-independent periplasmic transporters DctQ component" evidence="10">
    <location>
        <begin position="24"/>
        <end position="154"/>
    </location>
</feature>
<evidence type="ECO:0000256" key="8">
    <source>
        <dbReference type="ARBA" id="ARBA00038436"/>
    </source>
</evidence>
<feature type="transmembrane region" description="Helical" evidence="9">
    <location>
        <begin position="85"/>
        <end position="106"/>
    </location>
</feature>
<comment type="caution">
    <text evidence="11">The sequence shown here is derived from an EMBL/GenBank/DDBJ whole genome shotgun (WGS) entry which is preliminary data.</text>
</comment>
<feature type="transmembrane region" description="Helical" evidence="9">
    <location>
        <begin position="12"/>
        <end position="33"/>
    </location>
</feature>
<comment type="subcellular location">
    <subcellularLocation>
        <location evidence="1 9">Cell inner membrane</location>
        <topology evidence="1 9">Multi-pass membrane protein</topology>
    </subcellularLocation>
</comment>
<keyword evidence="5 9" id="KW-0812">Transmembrane</keyword>
<accession>A0A502DLQ5</accession>
<evidence type="ECO:0000256" key="6">
    <source>
        <dbReference type="ARBA" id="ARBA00022989"/>
    </source>
</evidence>
<feature type="transmembrane region" description="Helical" evidence="9">
    <location>
        <begin position="45"/>
        <end position="64"/>
    </location>
</feature>
<keyword evidence="3" id="KW-1003">Cell membrane</keyword>
<dbReference type="InterPro" id="IPR007387">
    <property type="entry name" value="TRAP_DctQ"/>
</dbReference>
<evidence type="ECO:0000256" key="1">
    <source>
        <dbReference type="ARBA" id="ARBA00004429"/>
    </source>
</evidence>
<comment type="similarity">
    <text evidence="8 9">Belongs to the TRAP transporter small permease family.</text>
</comment>
<evidence type="ECO:0000259" key="10">
    <source>
        <dbReference type="Pfam" id="PF04290"/>
    </source>
</evidence>
<dbReference type="EMBL" id="RCZI01000004">
    <property type="protein sequence ID" value="TPG25692.1"/>
    <property type="molecule type" value="Genomic_DNA"/>
</dbReference>
<dbReference type="GO" id="GO:0022857">
    <property type="term" value="F:transmembrane transporter activity"/>
    <property type="evidence" value="ECO:0007669"/>
    <property type="project" value="UniProtKB-UniRule"/>
</dbReference>
<comment type="subunit">
    <text evidence="9">The complex comprises the extracytoplasmic solute receptor protein and the two transmembrane proteins.</text>
</comment>
<keyword evidence="4 9" id="KW-0997">Cell inner membrane</keyword>
<reference evidence="11 12" key="1">
    <citation type="journal article" date="2019" name="Environ. Microbiol.">
        <title>Species interactions and distinct microbial communities in high Arctic permafrost affected cryosols are associated with the CH4 and CO2 gas fluxes.</title>
        <authorList>
            <person name="Altshuler I."/>
            <person name="Hamel J."/>
            <person name="Turney S."/>
            <person name="Magnuson E."/>
            <person name="Levesque R."/>
            <person name="Greer C."/>
            <person name="Whyte L.G."/>
        </authorList>
    </citation>
    <scope>NUCLEOTIDE SEQUENCE [LARGE SCALE GENOMIC DNA]</scope>
    <source>
        <strain evidence="11 12">S06.C</strain>
    </source>
</reference>
<evidence type="ECO:0000256" key="3">
    <source>
        <dbReference type="ARBA" id="ARBA00022475"/>
    </source>
</evidence>
<evidence type="ECO:0000256" key="5">
    <source>
        <dbReference type="ARBA" id="ARBA00022692"/>
    </source>
</evidence>
<dbReference type="PANTHER" id="PTHR35011">
    <property type="entry name" value="2,3-DIKETO-L-GULONATE TRAP TRANSPORTER SMALL PERMEASE PROTEIN YIAM"/>
    <property type="match status" value="1"/>
</dbReference>
<dbReference type="GO" id="GO:0005886">
    <property type="term" value="C:plasma membrane"/>
    <property type="evidence" value="ECO:0007669"/>
    <property type="project" value="UniProtKB-SubCell"/>
</dbReference>
<evidence type="ECO:0000256" key="2">
    <source>
        <dbReference type="ARBA" id="ARBA00022448"/>
    </source>
</evidence>
<evidence type="ECO:0000256" key="7">
    <source>
        <dbReference type="ARBA" id="ARBA00023136"/>
    </source>
</evidence>